<keyword evidence="2" id="KW-1185">Reference proteome</keyword>
<dbReference type="STRING" id="1454001.AW08_03708"/>
<evidence type="ECO:0000313" key="2">
    <source>
        <dbReference type="Proteomes" id="UP000020218"/>
    </source>
</evidence>
<dbReference type="Gene3D" id="3.30.300.20">
    <property type="match status" value="1"/>
</dbReference>
<dbReference type="InterPro" id="IPR036102">
    <property type="entry name" value="OsmC/Ohrsf"/>
</dbReference>
<reference evidence="1" key="1">
    <citation type="submission" date="2014-02" db="EMBL/GenBank/DDBJ databases">
        <title>Expanding our view of genomic diversity in Candidatus Accumulibacter clades.</title>
        <authorList>
            <person name="Skennerton C.T."/>
            <person name="Barr J.J."/>
            <person name="Slater F.R."/>
            <person name="Bond P.L."/>
            <person name="Tyson G.W."/>
        </authorList>
    </citation>
    <scope>NUCLEOTIDE SEQUENCE [LARGE SCALE GENOMIC DNA]</scope>
</reference>
<dbReference type="Proteomes" id="UP000020218">
    <property type="component" value="Unassembled WGS sequence"/>
</dbReference>
<dbReference type="AlphaFoldDB" id="A0A011MPI9"/>
<protein>
    <submittedName>
        <fullName evidence="1">OsmC-like protein</fullName>
    </submittedName>
</protein>
<dbReference type="PATRIC" id="fig|1454001.3.peg.3744"/>
<dbReference type="PANTHER" id="PTHR39624:SF2">
    <property type="entry name" value="OSMC-LIKE PROTEIN"/>
    <property type="match status" value="1"/>
</dbReference>
<dbReference type="PANTHER" id="PTHR39624">
    <property type="entry name" value="PROTEIN INVOLVED IN RIMO-MEDIATED BETA-METHYLTHIOLATION OF RIBOSOMAL PROTEIN S12 YCAO"/>
    <property type="match status" value="1"/>
</dbReference>
<evidence type="ECO:0000313" key="1">
    <source>
        <dbReference type="EMBL" id="EXI64461.1"/>
    </source>
</evidence>
<dbReference type="Pfam" id="PF02566">
    <property type="entry name" value="OsmC"/>
    <property type="match status" value="1"/>
</dbReference>
<gene>
    <name evidence="1" type="ORF">AW08_03708</name>
</gene>
<dbReference type="SUPFAM" id="SSF82784">
    <property type="entry name" value="OsmC-like"/>
    <property type="match status" value="1"/>
</dbReference>
<comment type="caution">
    <text evidence="1">The sequence shown here is derived from an EMBL/GenBank/DDBJ whole genome shotgun (WGS) entry which is preliminary data.</text>
</comment>
<dbReference type="InterPro" id="IPR003718">
    <property type="entry name" value="OsmC/Ohr_fam"/>
</dbReference>
<dbReference type="InterPro" id="IPR015946">
    <property type="entry name" value="KH_dom-like_a/b"/>
</dbReference>
<organism evidence="1 2">
    <name type="scientific">Candidatus Accumulibacter adjunctus</name>
    <dbReference type="NCBI Taxonomy" id="1454001"/>
    <lineage>
        <taxon>Bacteria</taxon>
        <taxon>Pseudomonadati</taxon>
        <taxon>Pseudomonadota</taxon>
        <taxon>Betaproteobacteria</taxon>
        <taxon>Candidatus Accumulibacter</taxon>
    </lineage>
</organism>
<dbReference type="EMBL" id="JFAX01000035">
    <property type="protein sequence ID" value="EXI64461.1"/>
    <property type="molecule type" value="Genomic_DNA"/>
</dbReference>
<accession>A0A011MPI9</accession>
<name>A0A011MPI9_9PROT</name>
<proteinExistence type="predicted"/>
<sequence length="141" mass="15391">MAEDMQHDRVVVSENGRGPYQQTIAIGKHLLLADEPPALGGDDAGPAPFDLLLASLGACTSITLRMYAERKLMPLTRVRIELQHDRIAAAGGGKSDHIVRRISLEGDLSAEQRDALLAIANKCPMYRTLRSDLQIDSMVVE</sequence>